<gene>
    <name evidence="1" type="ORF">MNBD_NITROSPINAE02-448</name>
</gene>
<sequence length="425" mass="44741">MNAVSKRSVIGLAVVFAMSITFLFAEKAMAVPAFAKQQGAECTLCHVGFPKLNETGIKFRINGYRMDGDVGENIWEQDLKNHIGVVAGTNYVNKDMEMPMPPMEDAGAGDGGAEHRESAQSDMNGTMKVKTSQLEMAPALIYFAGTLAPRISYFTHLVASSSSTVLALSNFSILDVAPDAALNIRAGVTNVDLPYLSSSRRLTMSDYLVQLSGGAAGHGGGGHGGAGLNSCTNCGVSMTKAGADVNGLVSMGDNMSLEYVLGLGNNGVGETEQKVDSIYGYATLNIGGQSIGFIFNNDKAGDNENVEQDVTAYGISGDFNFADFNIMATYNILTQAQAGGDDVETSSGALEGSWTILENIIGVVRYDFSDIADSDVAENQIIASFLYYLNPNVRLQAELASNTATDHSGTDRSSTGIYGGATIGF</sequence>
<reference evidence="1" key="1">
    <citation type="submission" date="2018-06" db="EMBL/GenBank/DDBJ databases">
        <authorList>
            <person name="Zhirakovskaya E."/>
        </authorList>
    </citation>
    <scope>NUCLEOTIDE SEQUENCE</scope>
</reference>
<protein>
    <recommendedName>
        <fullName evidence="2">Porin domain-containing protein</fullName>
    </recommendedName>
</protein>
<name>A0A3B1C264_9ZZZZ</name>
<proteinExistence type="predicted"/>
<dbReference type="InterPro" id="IPR023614">
    <property type="entry name" value="Porin_dom_sf"/>
</dbReference>
<dbReference type="EMBL" id="UOGE01000032">
    <property type="protein sequence ID" value="VAX18104.1"/>
    <property type="molecule type" value="Genomic_DNA"/>
</dbReference>
<evidence type="ECO:0008006" key="2">
    <source>
        <dbReference type="Google" id="ProtNLM"/>
    </source>
</evidence>
<evidence type="ECO:0000313" key="1">
    <source>
        <dbReference type="EMBL" id="VAX18104.1"/>
    </source>
</evidence>
<dbReference type="Gene3D" id="2.40.160.10">
    <property type="entry name" value="Porin"/>
    <property type="match status" value="1"/>
</dbReference>
<organism evidence="1">
    <name type="scientific">hydrothermal vent metagenome</name>
    <dbReference type="NCBI Taxonomy" id="652676"/>
    <lineage>
        <taxon>unclassified sequences</taxon>
        <taxon>metagenomes</taxon>
        <taxon>ecological metagenomes</taxon>
    </lineage>
</organism>
<dbReference type="SUPFAM" id="SSF56935">
    <property type="entry name" value="Porins"/>
    <property type="match status" value="1"/>
</dbReference>
<dbReference type="AlphaFoldDB" id="A0A3B1C264"/>
<accession>A0A3B1C264</accession>